<dbReference type="InterPro" id="IPR008395">
    <property type="entry name" value="Agenet-like_dom"/>
</dbReference>
<feature type="domain" description="Agenet" evidence="1">
    <location>
        <begin position="76"/>
        <end position="132"/>
    </location>
</feature>
<comment type="caution">
    <text evidence="2">The sequence shown here is derived from an EMBL/GenBank/DDBJ whole genome shotgun (WGS) entry which is preliminary data.</text>
</comment>
<dbReference type="Gramene" id="PRQ26064">
    <property type="protein sequence ID" value="PRQ26064"/>
    <property type="gene ID" value="RchiOBHm_Chr6g0290501"/>
</dbReference>
<dbReference type="SMART" id="SM00743">
    <property type="entry name" value="Agenet"/>
    <property type="match status" value="1"/>
</dbReference>
<dbReference type="Proteomes" id="UP000238479">
    <property type="component" value="Chromosome 6"/>
</dbReference>
<dbReference type="OMA" id="NEQWIPS"/>
<protein>
    <submittedName>
        <fullName evidence="2">Putative Agenet-like domain-containing protein</fullName>
    </submittedName>
</protein>
<accession>A0A2P6PVW2</accession>
<evidence type="ECO:0000313" key="2">
    <source>
        <dbReference type="EMBL" id="PRQ26064.1"/>
    </source>
</evidence>
<name>A0A2P6PVW2_ROSCH</name>
<organism evidence="2 3">
    <name type="scientific">Rosa chinensis</name>
    <name type="common">China rose</name>
    <dbReference type="NCBI Taxonomy" id="74649"/>
    <lineage>
        <taxon>Eukaryota</taxon>
        <taxon>Viridiplantae</taxon>
        <taxon>Streptophyta</taxon>
        <taxon>Embryophyta</taxon>
        <taxon>Tracheophyta</taxon>
        <taxon>Spermatophyta</taxon>
        <taxon>Magnoliopsida</taxon>
        <taxon>eudicotyledons</taxon>
        <taxon>Gunneridae</taxon>
        <taxon>Pentapetalae</taxon>
        <taxon>rosids</taxon>
        <taxon>fabids</taxon>
        <taxon>Rosales</taxon>
        <taxon>Rosaceae</taxon>
        <taxon>Rosoideae</taxon>
        <taxon>Rosoideae incertae sedis</taxon>
        <taxon>Rosa</taxon>
    </lineage>
</organism>
<evidence type="ECO:0000259" key="1">
    <source>
        <dbReference type="SMART" id="SM00743"/>
    </source>
</evidence>
<dbReference type="PANTHER" id="PTHR31917:SF148">
    <property type="entry name" value="DUF724 DOMAIN-CONTAINING PROTEIN 2"/>
    <property type="match status" value="1"/>
</dbReference>
<dbReference type="InterPro" id="IPR014002">
    <property type="entry name" value="Agenet_dom_plant"/>
</dbReference>
<dbReference type="STRING" id="74649.A0A2P6PVW2"/>
<dbReference type="Pfam" id="PF05641">
    <property type="entry name" value="Agenet"/>
    <property type="match status" value="1"/>
</dbReference>
<sequence length="165" mass="19286">MHISNRRCSRSVLQLGRVSWLILGSNYSRKYGYQVTNYLVEYKHFVEEHDESTPLRETLKVKELRPLPPNIVPSRYSSLKGQRVDAFLNDVWWVGTISRKIDSDYYVVFFENTGEEIACPLSKLRFHMNCVNEQWIPSKKKSAPVSSNRFAPYSLKGRREQLVAL</sequence>
<dbReference type="EMBL" id="PDCK01000044">
    <property type="protein sequence ID" value="PRQ26064.1"/>
    <property type="molecule type" value="Genomic_DNA"/>
</dbReference>
<dbReference type="AlphaFoldDB" id="A0A2P6PVW2"/>
<dbReference type="CDD" id="cd20406">
    <property type="entry name" value="Tudor_Agenet_AtDUF_rpt2_4"/>
    <property type="match status" value="1"/>
</dbReference>
<evidence type="ECO:0000313" key="3">
    <source>
        <dbReference type="Proteomes" id="UP000238479"/>
    </source>
</evidence>
<keyword evidence="3" id="KW-1185">Reference proteome</keyword>
<proteinExistence type="predicted"/>
<reference evidence="2 3" key="1">
    <citation type="journal article" date="2018" name="Nat. Genet.">
        <title>The Rosa genome provides new insights in the design of modern roses.</title>
        <authorList>
            <person name="Bendahmane M."/>
        </authorList>
    </citation>
    <scope>NUCLEOTIDE SEQUENCE [LARGE SCALE GENOMIC DNA]</scope>
    <source>
        <strain evidence="3">cv. Old Blush</strain>
    </source>
</reference>
<gene>
    <name evidence="2" type="ORF">RchiOBHm_Chr6g0290501</name>
</gene>
<dbReference type="PANTHER" id="PTHR31917">
    <property type="entry name" value="AGENET DOMAIN-CONTAINING PROTEIN-RELATED"/>
    <property type="match status" value="1"/>
</dbReference>